<comment type="pathway">
    <text evidence="1">Cofactor biosynthesis; thiamine diphosphate biosynthesis.</text>
</comment>
<sequence>MPSEFDGSFTDFLESAPGGRFTDWLAACAEPYWSDACSHPFTVAIGDGTMPEEAYARYLIEDYTFVTDLASTLGYLVAKAPGMPAKSRLSGFLALLTSEENDYFLRSFEALGVEPQVYETAAQGPVTRAFSQLLLKSSGQGSYAEGLACLLCAEWCYLTWGQREAGKPRPDAFYLAEWIDLHAMPGFEAFVTWIRAEMDRIGPTLPEPEQARVAGLFRQMSKLEVAFFEATWTGKVPGPEDDLLRT</sequence>
<evidence type="ECO:0000256" key="1">
    <source>
        <dbReference type="PIRNR" id="PIRNR003170"/>
    </source>
</evidence>
<feature type="binding site" evidence="3">
    <location>
        <position position="154"/>
    </location>
    <ligand>
        <name>substrate</name>
    </ligand>
</feature>
<dbReference type="InterPro" id="IPR004305">
    <property type="entry name" value="Thiaminase-2/PQQC"/>
</dbReference>
<dbReference type="GO" id="GO:0050334">
    <property type="term" value="F:thiaminase activity"/>
    <property type="evidence" value="ECO:0007669"/>
    <property type="project" value="UniProtKB-UniRule"/>
</dbReference>
<feature type="active site" description="Proton donor" evidence="2">
    <location>
        <position position="224"/>
    </location>
</feature>
<dbReference type="InterPro" id="IPR050967">
    <property type="entry name" value="Thiamine_Salvage_TenA"/>
</dbReference>
<dbReference type="PANTHER" id="PTHR43198:SF2">
    <property type="entry name" value="SI:CH1073-67J19.1-RELATED"/>
    <property type="match status" value="1"/>
</dbReference>
<dbReference type="SUPFAM" id="SSF48613">
    <property type="entry name" value="Heme oxygenase-like"/>
    <property type="match status" value="1"/>
</dbReference>
<dbReference type="GO" id="GO:0005829">
    <property type="term" value="C:cytosol"/>
    <property type="evidence" value="ECO:0007669"/>
    <property type="project" value="TreeGrafter"/>
</dbReference>
<proteinExistence type="inferred from homology"/>
<gene>
    <name evidence="5" type="primary">tenA_2</name>
    <name evidence="5" type="ORF">LAL4801_04502</name>
</gene>
<dbReference type="GO" id="GO:0009228">
    <property type="term" value="P:thiamine biosynthetic process"/>
    <property type="evidence" value="ECO:0007669"/>
    <property type="project" value="UniProtKB-KW"/>
</dbReference>
<keyword evidence="1 5" id="KW-0378">Hydrolase</keyword>
<organism evidence="5 6">
    <name type="scientific">Roseibium aggregatum</name>
    <dbReference type="NCBI Taxonomy" id="187304"/>
    <lineage>
        <taxon>Bacteria</taxon>
        <taxon>Pseudomonadati</taxon>
        <taxon>Pseudomonadota</taxon>
        <taxon>Alphaproteobacteria</taxon>
        <taxon>Hyphomicrobiales</taxon>
        <taxon>Stappiaceae</taxon>
        <taxon>Roseibium</taxon>
    </lineage>
</organism>
<comment type="function">
    <text evidence="1">Catalyzes an amino-pyrimidine hydrolysis reaction at the C5' of the pyrimidine moiety of thiamine compounds, a reaction that is part of a thiamine salvage pathway. Thus, catalyzes the conversion of 4-amino-5-aminomethyl-2-methylpyrimidine to 4-amino-5-hydroxymethyl-2-methylpyrimidine (HMP).</text>
</comment>
<dbReference type="UniPathway" id="UPA00060"/>
<dbReference type="RefSeq" id="WP_055659734.1">
    <property type="nucleotide sequence ID" value="NZ_CXST01000003.1"/>
</dbReference>
<name>A0A0M6Y7G5_9HYPH</name>
<dbReference type="OrthoDB" id="3711545at2"/>
<comment type="catalytic activity">
    <reaction evidence="1">
        <text>4-amino-5-aminomethyl-2-methylpyrimidine + H2O = 4-amino-5-hydroxymethyl-2-methylpyrimidine + NH4(+)</text>
        <dbReference type="Rhea" id="RHEA:31799"/>
        <dbReference type="ChEBI" id="CHEBI:15377"/>
        <dbReference type="ChEBI" id="CHEBI:16892"/>
        <dbReference type="ChEBI" id="CHEBI:28938"/>
        <dbReference type="ChEBI" id="CHEBI:63416"/>
        <dbReference type="EC" id="3.5.99.2"/>
    </reaction>
</comment>
<dbReference type="STRING" id="187304.B0E33_14385"/>
<evidence type="ECO:0000259" key="4">
    <source>
        <dbReference type="Pfam" id="PF03070"/>
    </source>
</evidence>
<dbReference type="Pfam" id="PF03070">
    <property type="entry name" value="TENA_THI-4"/>
    <property type="match status" value="1"/>
</dbReference>
<dbReference type="PANTHER" id="PTHR43198">
    <property type="entry name" value="BIFUNCTIONAL TH2 PROTEIN"/>
    <property type="match status" value="1"/>
</dbReference>
<dbReference type="GO" id="GO:0009229">
    <property type="term" value="P:thiamine diphosphate biosynthetic process"/>
    <property type="evidence" value="ECO:0007669"/>
    <property type="project" value="UniProtKB-UniPathway"/>
</dbReference>
<reference evidence="6" key="1">
    <citation type="submission" date="2015-07" db="EMBL/GenBank/DDBJ databases">
        <authorList>
            <person name="Rodrigo-Torres Lidia"/>
            <person name="Arahal R.David."/>
        </authorList>
    </citation>
    <scope>NUCLEOTIDE SEQUENCE [LARGE SCALE GENOMIC DNA]</scope>
    <source>
        <strain evidence="6">CECT 4801</strain>
    </source>
</reference>
<dbReference type="Proteomes" id="UP000048926">
    <property type="component" value="Unassembled WGS sequence"/>
</dbReference>
<comment type="catalytic activity">
    <reaction evidence="1">
        <text>thiamine + H2O = 5-(2-hydroxyethyl)-4-methylthiazole + 4-amino-5-hydroxymethyl-2-methylpyrimidine + H(+)</text>
        <dbReference type="Rhea" id="RHEA:17509"/>
        <dbReference type="ChEBI" id="CHEBI:15377"/>
        <dbReference type="ChEBI" id="CHEBI:15378"/>
        <dbReference type="ChEBI" id="CHEBI:16892"/>
        <dbReference type="ChEBI" id="CHEBI:17957"/>
        <dbReference type="ChEBI" id="CHEBI:18385"/>
        <dbReference type="EC" id="3.5.99.2"/>
    </reaction>
</comment>
<keyword evidence="6" id="KW-1185">Reference proteome</keyword>
<evidence type="ECO:0000313" key="6">
    <source>
        <dbReference type="Proteomes" id="UP000048926"/>
    </source>
</evidence>
<feature type="domain" description="Thiaminase-2/PQQC" evidence="4">
    <location>
        <begin position="29"/>
        <end position="232"/>
    </location>
</feature>
<feature type="binding site" evidence="3">
    <location>
        <position position="100"/>
    </location>
    <ligand>
        <name>substrate</name>
    </ligand>
</feature>
<dbReference type="Gene3D" id="1.20.910.10">
    <property type="entry name" value="Heme oxygenase-like"/>
    <property type="match status" value="1"/>
</dbReference>
<keyword evidence="1" id="KW-0784">Thiamine biosynthesis</keyword>
<dbReference type="InterPro" id="IPR026285">
    <property type="entry name" value="TenA_E"/>
</dbReference>
<evidence type="ECO:0000313" key="5">
    <source>
        <dbReference type="EMBL" id="CTQ46046.1"/>
    </source>
</evidence>
<comment type="similarity">
    <text evidence="1">Belongs to the TenA family.</text>
</comment>
<dbReference type="InterPro" id="IPR016084">
    <property type="entry name" value="Haem_Oase-like_multi-hlx"/>
</dbReference>
<evidence type="ECO:0000256" key="3">
    <source>
        <dbReference type="PIRSR" id="PIRSR003170-2"/>
    </source>
</evidence>
<dbReference type="CDD" id="cd19358">
    <property type="entry name" value="TenA_E_Spr0628-like"/>
    <property type="match status" value="1"/>
</dbReference>
<dbReference type="PIRSF" id="PIRSF003170">
    <property type="entry name" value="Pet18p"/>
    <property type="match status" value="1"/>
</dbReference>
<accession>A0A0M6Y7G5</accession>
<evidence type="ECO:0000256" key="2">
    <source>
        <dbReference type="PIRSR" id="PIRSR003170-1"/>
    </source>
</evidence>
<feature type="binding site" evidence="3">
    <location>
        <position position="62"/>
    </location>
    <ligand>
        <name>substrate</name>
    </ligand>
</feature>
<dbReference type="EMBL" id="CXST01000003">
    <property type="protein sequence ID" value="CTQ46046.1"/>
    <property type="molecule type" value="Genomic_DNA"/>
</dbReference>
<dbReference type="AlphaFoldDB" id="A0A0M6Y7G5"/>
<protein>
    <recommendedName>
        <fullName evidence="1">Aminopyrimidine aminohydrolase</fullName>
        <ecNumber evidence="1">3.5.99.2</ecNumber>
    </recommendedName>
</protein>
<dbReference type="EC" id="3.5.99.2" evidence="1"/>